<protein>
    <submittedName>
        <fullName evidence="2">Uncharacterized protein</fullName>
    </submittedName>
</protein>
<sequence>MVGEDGEKTNPLENANHHSLVAHAKNLSLSGGPDGARAHPSGNS</sequence>
<dbReference type="EMBL" id="LR721774">
    <property type="protein sequence ID" value="VVV32889.1"/>
    <property type="molecule type" value="Genomic_DNA"/>
</dbReference>
<feature type="compositionally biased region" description="Basic and acidic residues" evidence="1">
    <location>
        <begin position="1"/>
        <end position="10"/>
    </location>
</feature>
<accession>A0A5K0UWD8</accession>
<evidence type="ECO:0000313" key="2">
    <source>
        <dbReference type="EMBL" id="VVV32889.1"/>
    </source>
</evidence>
<dbReference type="AlphaFoldDB" id="A0A5K0UWD8"/>
<organism evidence="2">
    <name type="scientific">Nymphaea colorata</name>
    <name type="common">pocket water lily</name>
    <dbReference type="NCBI Taxonomy" id="210225"/>
    <lineage>
        <taxon>Eukaryota</taxon>
        <taxon>Viridiplantae</taxon>
        <taxon>Streptophyta</taxon>
        <taxon>Embryophyta</taxon>
        <taxon>Tracheophyta</taxon>
        <taxon>Spermatophyta</taxon>
        <taxon>Magnoliopsida</taxon>
        <taxon>Nymphaeales</taxon>
        <taxon>Nymphaeaceae</taxon>
        <taxon>Nymphaea</taxon>
    </lineage>
</organism>
<name>A0A5K0UWD8_9MAGN</name>
<gene>
    <name evidence="2" type="ORF">NYM_LOCUS375</name>
</gene>
<reference evidence="2" key="1">
    <citation type="submission" date="2019-09" db="EMBL/GenBank/DDBJ databases">
        <authorList>
            <person name="Zhang L."/>
        </authorList>
    </citation>
    <scope>NUCLEOTIDE SEQUENCE</scope>
</reference>
<evidence type="ECO:0000256" key="1">
    <source>
        <dbReference type="SAM" id="MobiDB-lite"/>
    </source>
</evidence>
<proteinExistence type="predicted"/>
<feature type="region of interest" description="Disordered" evidence="1">
    <location>
        <begin position="1"/>
        <end position="44"/>
    </location>
</feature>